<dbReference type="GO" id="GO:0000120">
    <property type="term" value="C:RNA polymerase I transcription regulator complex"/>
    <property type="evidence" value="ECO:0007669"/>
    <property type="project" value="InterPro"/>
</dbReference>
<name>A0AAV7S203_PLEWA</name>
<dbReference type="InterPro" id="IPR039495">
    <property type="entry name" value="TAF1A"/>
</dbReference>
<evidence type="ECO:0000313" key="2">
    <source>
        <dbReference type="Proteomes" id="UP001066276"/>
    </source>
</evidence>
<dbReference type="Pfam" id="PF14929">
    <property type="entry name" value="TAF1_subA"/>
    <property type="match status" value="1"/>
</dbReference>
<evidence type="ECO:0008006" key="3">
    <source>
        <dbReference type="Google" id="ProtNLM"/>
    </source>
</evidence>
<dbReference type="Proteomes" id="UP001066276">
    <property type="component" value="Chromosome 5"/>
</dbReference>
<proteinExistence type="predicted"/>
<sequence>MFSRTGLAHHSLTPLYHVNRRRLLEEVTCQRIRIFSRRLSVKALCWCCLELLRIDNVAGDTQGNVLYGCTFSGCVSADMEESMDECGEEMPQMSLPRIRLPYSHRHHPYKKVICGKRKGFLETAEVCLDHIREALFQNQWQRAAELMNSYFQSLENSSATKLSAAKEVIWKLGTEILLHHPKSKIDDINLFADRMKNLGVNNYLKVCLEHVFHLLCNGLTEDAYLNLTVAQSWRYGSKSQEKTMKLIQAYRALLDYQRWSYKRCATLENELDYLSEAACAQEMASYFKQATGALNEIIKVPGVWDIFVQSYADLLEFHGDQEAARSLLTDYAYDNKYPANPNAHVYLYAFLKRNGESKKSLIEALKILHQLVPSHELMLELNTLLQESGMLEHQELGLRVIFEVLDYSAWKEHLETWACLAKQMKAAIQGEHLEWIHQEWDSRNDWWPAYHFSHFQAKKDCQQNERLAMKKAFVAGILLGKGCTYFSFVCKSSRQCRKETKRLKKFVKKHALPELG</sequence>
<dbReference type="EMBL" id="JANPWB010000009">
    <property type="protein sequence ID" value="KAJ1157765.1"/>
    <property type="molecule type" value="Genomic_DNA"/>
</dbReference>
<reference evidence="1" key="1">
    <citation type="journal article" date="2022" name="bioRxiv">
        <title>Sequencing and chromosome-scale assembly of the giantPleurodeles waltlgenome.</title>
        <authorList>
            <person name="Brown T."/>
            <person name="Elewa A."/>
            <person name="Iarovenko S."/>
            <person name="Subramanian E."/>
            <person name="Araus A.J."/>
            <person name="Petzold A."/>
            <person name="Susuki M."/>
            <person name="Suzuki K.-i.T."/>
            <person name="Hayashi T."/>
            <person name="Toyoda A."/>
            <person name="Oliveira C."/>
            <person name="Osipova E."/>
            <person name="Leigh N.D."/>
            <person name="Simon A."/>
            <person name="Yun M.H."/>
        </authorList>
    </citation>
    <scope>NUCLEOTIDE SEQUENCE</scope>
    <source>
        <strain evidence="1">20211129_DDA</strain>
        <tissue evidence="1">Liver</tissue>
    </source>
</reference>
<dbReference type="PANTHER" id="PTHR32122">
    <property type="entry name" value="TATA BOX-BINDING PROTEIN ASSOCIATED FACTOR RNA POLYMERASE I SUBUNIT A"/>
    <property type="match status" value="1"/>
</dbReference>
<keyword evidence="2" id="KW-1185">Reference proteome</keyword>
<dbReference type="InterPro" id="IPR052669">
    <property type="entry name" value="SL1/TIF-IB_Component"/>
</dbReference>
<dbReference type="GO" id="GO:0006360">
    <property type="term" value="P:transcription by RNA polymerase I"/>
    <property type="evidence" value="ECO:0007669"/>
    <property type="project" value="InterPro"/>
</dbReference>
<protein>
    <recommendedName>
        <fullName evidence="3">TATA box-binding protein-associated factor RNA polymerase I subunit A</fullName>
    </recommendedName>
</protein>
<evidence type="ECO:0000313" key="1">
    <source>
        <dbReference type="EMBL" id="KAJ1157765.1"/>
    </source>
</evidence>
<gene>
    <name evidence="1" type="ORF">NDU88_010465</name>
</gene>
<dbReference type="PANTHER" id="PTHR32122:SF1">
    <property type="entry name" value="TATA BOX-BINDING PROTEIN-ASSOCIATED FACTOR RNA POLYMERASE I SUBUNIT A"/>
    <property type="match status" value="1"/>
</dbReference>
<comment type="caution">
    <text evidence="1">The sequence shown here is derived from an EMBL/GenBank/DDBJ whole genome shotgun (WGS) entry which is preliminary data.</text>
</comment>
<organism evidence="1 2">
    <name type="scientific">Pleurodeles waltl</name>
    <name type="common">Iberian ribbed newt</name>
    <dbReference type="NCBI Taxonomy" id="8319"/>
    <lineage>
        <taxon>Eukaryota</taxon>
        <taxon>Metazoa</taxon>
        <taxon>Chordata</taxon>
        <taxon>Craniata</taxon>
        <taxon>Vertebrata</taxon>
        <taxon>Euteleostomi</taxon>
        <taxon>Amphibia</taxon>
        <taxon>Batrachia</taxon>
        <taxon>Caudata</taxon>
        <taxon>Salamandroidea</taxon>
        <taxon>Salamandridae</taxon>
        <taxon>Pleurodelinae</taxon>
        <taxon>Pleurodeles</taxon>
    </lineage>
</organism>
<accession>A0AAV7S203</accession>
<dbReference type="AlphaFoldDB" id="A0AAV7S203"/>